<comment type="function">
    <text evidence="2">APS kinase catalyzes the synthesis of activated sulfate.</text>
</comment>
<evidence type="ECO:0000256" key="7">
    <source>
        <dbReference type="ARBA" id="ARBA00022695"/>
    </source>
</evidence>
<dbReference type="InterPro" id="IPR054696">
    <property type="entry name" value="GTP-eEF1A_C"/>
</dbReference>
<feature type="active site" description="Phosphoserine intermediate" evidence="15">
    <location>
        <position position="548"/>
    </location>
</feature>
<evidence type="ECO:0000256" key="3">
    <source>
        <dbReference type="ARBA" id="ARBA00005438"/>
    </source>
</evidence>
<dbReference type="InterPro" id="IPR044138">
    <property type="entry name" value="CysN_II"/>
</dbReference>
<dbReference type="CDD" id="cd02027">
    <property type="entry name" value="APSK"/>
    <property type="match status" value="1"/>
</dbReference>
<dbReference type="InterPro" id="IPR031157">
    <property type="entry name" value="G_TR_CS"/>
</dbReference>
<evidence type="ECO:0000256" key="9">
    <source>
        <dbReference type="ARBA" id="ARBA00022840"/>
    </source>
</evidence>
<keyword evidence="15" id="KW-0597">Phosphoprotein</keyword>
<comment type="catalytic activity">
    <reaction evidence="1 15">
        <text>adenosine 5'-phosphosulfate + ATP = 3'-phosphoadenylyl sulfate + ADP + H(+)</text>
        <dbReference type="Rhea" id="RHEA:24152"/>
        <dbReference type="ChEBI" id="CHEBI:15378"/>
        <dbReference type="ChEBI" id="CHEBI:30616"/>
        <dbReference type="ChEBI" id="CHEBI:58243"/>
        <dbReference type="ChEBI" id="CHEBI:58339"/>
        <dbReference type="ChEBI" id="CHEBI:456216"/>
        <dbReference type="EC" id="2.7.1.25"/>
    </reaction>
</comment>
<accession>A0ABQ6CF09</accession>
<dbReference type="PRINTS" id="PR00315">
    <property type="entry name" value="ELONGATNFCT"/>
</dbReference>
<dbReference type="EC" id="2.7.1.25" evidence="15"/>
<feature type="binding site" evidence="14">
    <location>
        <begin position="172"/>
        <end position="175"/>
    </location>
    <ligand>
        <name>GTP</name>
        <dbReference type="ChEBI" id="CHEBI:37565"/>
    </ligand>
</feature>
<dbReference type="InterPro" id="IPR009001">
    <property type="entry name" value="Transl_elong_EF1A/Init_IF2_C"/>
</dbReference>
<evidence type="ECO:0000313" key="18">
    <source>
        <dbReference type="Proteomes" id="UP001156882"/>
    </source>
</evidence>
<dbReference type="SUPFAM" id="SSF50465">
    <property type="entry name" value="EF-Tu/eEF-1alpha/eIF2-gamma C-terminal domain"/>
    <property type="match status" value="1"/>
</dbReference>
<dbReference type="Proteomes" id="UP001156882">
    <property type="component" value="Unassembled WGS sequence"/>
</dbReference>
<dbReference type="NCBIfam" id="NF003013">
    <property type="entry name" value="PRK03846.1"/>
    <property type="match status" value="1"/>
</dbReference>
<feature type="domain" description="Tr-type G" evidence="16">
    <location>
        <begin position="29"/>
        <end position="245"/>
    </location>
</feature>
<dbReference type="NCBIfam" id="TIGR00455">
    <property type="entry name" value="apsK"/>
    <property type="match status" value="1"/>
</dbReference>
<evidence type="ECO:0000256" key="1">
    <source>
        <dbReference type="ARBA" id="ARBA00001823"/>
    </source>
</evidence>
<evidence type="ECO:0000256" key="6">
    <source>
        <dbReference type="ARBA" id="ARBA00022679"/>
    </source>
</evidence>
<evidence type="ECO:0000256" key="8">
    <source>
        <dbReference type="ARBA" id="ARBA00022741"/>
    </source>
</evidence>
<evidence type="ECO:0000256" key="13">
    <source>
        <dbReference type="ARBA" id="ARBA00049370"/>
    </source>
</evidence>
<dbReference type="NCBIfam" id="NF003478">
    <property type="entry name" value="PRK05124.1"/>
    <property type="match status" value="1"/>
</dbReference>
<dbReference type="Pfam" id="PF00009">
    <property type="entry name" value="GTP_EFTU"/>
    <property type="match status" value="1"/>
</dbReference>
<organism evidence="17 18">
    <name type="scientific">Labrys miyagiensis</name>
    <dbReference type="NCBI Taxonomy" id="346912"/>
    <lineage>
        <taxon>Bacteria</taxon>
        <taxon>Pseudomonadati</taxon>
        <taxon>Pseudomonadota</taxon>
        <taxon>Alphaproteobacteria</taxon>
        <taxon>Hyphomicrobiales</taxon>
        <taxon>Xanthobacteraceae</taxon>
        <taxon>Labrys</taxon>
    </lineage>
</organism>
<keyword evidence="10 14" id="KW-0342">GTP-binding</keyword>
<evidence type="ECO:0000256" key="11">
    <source>
        <dbReference type="ARBA" id="ARBA00023268"/>
    </source>
</evidence>
<evidence type="ECO:0000259" key="16">
    <source>
        <dbReference type="PROSITE" id="PS51722"/>
    </source>
</evidence>
<dbReference type="EC" id="2.7.7.4" evidence="14"/>
<dbReference type="InterPro" id="IPR050100">
    <property type="entry name" value="TRAFAC_GTPase_members"/>
</dbReference>
<evidence type="ECO:0000256" key="10">
    <source>
        <dbReference type="ARBA" id="ARBA00023134"/>
    </source>
</evidence>
<dbReference type="Pfam" id="PF22594">
    <property type="entry name" value="GTP-eEF1A_C"/>
    <property type="match status" value="1"/>
</dbReference>
<dbReference type="HAMAP" id="MF_00065">
    <property type="entry name" value="Adenylyl_sulf_kinase"/>
    <property type="match status" value="1"/>
</dbReference>
<dbReference type="RefSeq" id="WP_284311015.1">
    <property type="nucleotide sequence ID" value="NZ_BSPC01000009.1"/>
</dbReference>
<dbReference type="CDD" id="cd04095">
    <property type="entry name" value="CysN_NoDQ_III"/>
    <property type="match status" value="1"/>
</dbReference>
<name>A0ABQ6CF09_9HYPH</name>
<comment type="similarity">
    <text evidence="4">In the N-terminal section; belongs to the TRAFAC class translation factor GTPase superfamily. Classic translation factor GTPase family. CysN/NodQ subfamily.</text>
</comment>
<dbReference type="CDD" id="cd04166">
    <property type="entry name" value="CysN_ATPS"/>
    <property type="match status" value="1"/>
</dbReference>
<keyword evidence="15 17" id="KW-0418">Kinase</keyword>
<dbReference type="InterPro" id="IPR044139">
    <property type="entry name" value="CysN_NoDQ_III"/>
</dbReference>
<gene>
    <name evidence="15" type="primary">cysC</name>
    <name evidence="14" type="synonym">cysN</name>
    <name evidence="17" type="ORF">GCM10007874_12180</name>
</gene>
<dbReference type="InterPro" id="IPR000795">
    <property type="entry name" value="T_Tr_GTP-bd_dom"/>
</dbReference>
<dbReference type="Gene3D" id="2.40.30.10">
    <property type="entry name" value="Translation factors"/>
    <property type="match status" value="2"/>
</dbReference>
<dbReference type="InterPro" id="IPR041757">
    <property type="entry name" value="CysN_GTP-bd"/>
</dbReference>
<comment type="similarity">
    <text evidence="3">In the C-terminal section; belongs to the APS kinase family.</text>
</comment>
<comment type="caution">
    <text evidence="17">The sequence shown here is derived from an EMBL/GenBank/DDBJ whole genome shotgun (WGS) entry which is preliminary data.</text>
</comment>
<keyword evidence="11" id="KW-0511">Multifunctional enzyme</keyword>
<dbReference type="InterPro" id="IPR027417">
    <property type="entry name" value="P-loop_NTPase"/>
</dbReference>
<comment type="subunit">
    <text evidence="5">Sulfate-activating enzymes, NodP and NodQ, may be physically associated.</text>
</comment>
<dbReference type="InterPro" id="IPR002891">
    <property type="entry name" value="APS"/>
</dbReference>
<keyword evidence="6 14" id="KW-0808">Transferase</keyword>
<comment type="pathway">
    <text evidence="14">Sulfur metabolism; hydrogen sulfide biosynthesis; sulfite from sulfate: step 1/3.</text>
</comment>
<comment type="function">
    <text evidence="12">Proposed to provide activated sulfate for transfer to Nod factor. ATP sulfurylase may be the GTPase, regulating ATP sulfurylase activity.</text>
</comment>
<keyword evidence="18" id="KW-1185">Reference proteome</keyword>
<dbReference type="CDD" id="cd03695">
    <property type="entry name" value="CysN_NodQ_II"/>
    <property type="match status" value="1"/>
</dbReference>
<evidence type="ECO:0000256" key="12">
    <source>
        <dbReference type="ARBA" id="ARBA00024872"/>
    </source>
</evidence>
<keyword evidence="7 14" id="KW-0548">Nucleotidyltransferase</keyword>
<dbReference type="GO" id="GO:0016301">
    <property type="term" value="F:kinase activity"/>
    <property type="evidence" value="ECO:0007669"/>
    <property type="project" value="UniProtKB-KW"/>
</dbReference>
<reference evidence="18" key="1">
    <citation type="journal article" date="2019" name="Int. J. Syst. Evol. Microbiol.">
        <title>The Global Catalogue of Microorganisms (GCM) 10K type strain sequencing project: providing services to taxonomists for standard genome sequencing and annotation.</title>
        <authorList>
            <consortium name="The Broad Institute Genomics Platform"/>
            <consortium name="The Broad Institute Genome Sequencing Center for Infectious Disease"/>
            <person name="Wu L."/>
            <person name="Ma J."/>
        </authorList>
    </citation>
    <scope>NUCLEOTIDE SEQUENCE [LARGE SCALE GENOMIC DNA]</scope>
    <source>
        <strain evidence="18">NBRC 101365</strain>
    </source>
</reference>
<dbReference type="Gene3D" id="3.40.50.300">
    <property type="entry name" value="P-loop containing nucleotide triphosphate hydrolases"/>
    <property type="match status" value="2"/>
</dbReference>
<evidence type="ECO:0000256" key="2">
    <source>
        <dbReference type="ARBA" id="ARBA00002357"/>
    </source>
</evidence>
<dbReference type="NCBIfam" id="TIGR02034">
    <property type="entry name" value="CysN"/>
    <property type="match status" value="1"/>
</dbReference>
<dbReference type="InterPro" id="IPR004161">
    <property type="entry name" value="EFTu-like_2"/>
</dbReference>
<comment type="similarity">
    <text evidence="15">Belongs to the APS kinase family.</text>
</comment>
<feature type="binding site" evidence="14">
    <location>
        <begin position="117"/>
        <end position="121"/>
    </location>
    <ligand>
        <name>GTP</name>
        <dbReference type="ChEBI" id="CHEBI:37565"/>
    </ligand>
</feature>
<sequence length="647" mass="70366">MNAPALQTQLAAAPAPELSLAEMLKPREKELLRFLTCGSVDDGKSTLIGRLLYDSKLIFEDQLATLEKDSKRHGTTGEDIDFALLVDGLEAEREQGITIDVAYRFFSTARRSFIVADTPGHEQYTRNMATGASTADLAVLMIDARKGVLVQTKRHATICSLLGIRHIVVAVNKIDLTGFDKTVFDKIVQDIAAFTANLGFASVTPIPMSARYGDNVSSRSARIDWYDGPSLIEHLEGIDIASNAVKKPFRFPVQWVNRPNLDFRGFSGTLASGSIRSGDSVTVAASGKTSVVTRIVTQDGDLDEAVAGDAVTLTLADEIDAARGDVLSLATERPEVADQFAAHLIWMSEDALLPGRSYMMRIGTKFVPAAVTSIKHKIDVNTQEHLAAKTLQLNEIGVVNVSTSVPVALDAYAEIRETGAFILIDRSTNQTAAAGMVDFALRRATNIHRQSLIIDKLARSALKHQKSAIVWFTGLSGSGKSTIANLVEAELSHAGHHTMLLDGDNVRHGLNRDLGFSDADRVENIRRVGEVAKLFVESGTIVLCSFISPFEAERALVRSLVDPSEFVEIFVDTPIEDCIKRDPKGLYAKALAGQIKHFTGVTSPYERPENAEIVLKTPGHSAAELAQTVMKALRERGLLEHQDVWGL</sequence>
<dbReference type="InterPro" id="IPR009000">
    <property type="entry name" value="Transl_B-barrel_sf"/>
</dbReference>
<dbReference type="Pfam" id="PF03144">
    <property type="entry name" value="GTP_EFTU_D2"/>
    <property type="match status" value="1"/>
</dbReference>
<evidence type="ECO:0000256" key="14">
    <source>
        <dbReference type="HAMAP-Rule" id="MF_00062"/>
    </source>
</evidence>
<evidence type="ECO:0000256" key="4">
    <source>
        <dbReference type="ARBA" id="ARBA00007237"/>
    </source>
</evidence>
<comment type="pathway">
    <text evidence="15">Sulfur metabolism; hydrogen sulfide biosynthesis; sulfite from sulfate: step 2/3.</text>
</comment>
<dbReference type="SUPFAM" id="SSF50447">
    <property type="entry name" value="Translation proteins"/>
    <property type="match status" value="1"/>
</dbReference>
<dbReference type="NCBIfam" id="NF004035">
    <property type="entry name" value="PRK05506.1"/>
    <property type="match status" value="1"/>
</dbReference>
<dbReference type="InterPro" id="IPR011779">
    <property type="entry name" value="SO4_adenylTrfase_lsu"/>
</dbReference>
<dbReference type="NCBIfam" id="TIGR00231">
    <property type="entry name" value="small_GTP"/>
    <property type="match status" value="1"/>
</dbReference>
<keyword evidence="9 14" id="KW-0067">ATP-binding</keyword>
<comment type="subunit">
    <text evidence="14">Heterodimer composed of CysD, the smaller subunit, and CysN.</text>
</comment>
<feature type="binding site" evidence="14">
    <location>
        <begin position="38"/>
        <end position="45"/>
    </location>
    <ligand>
        <name>GTP</name>
        <dbReference type="ChEBI" id="CHEBI:37565"/>
    </ligand>
</feature>
<comment type="similarity">
    <text evidence="14">Belongs to the TRAFAC class translation factor GTPase superfamily. Classic translation factor GTPase family. CysN/NodQ subfamily.</text>
</comment>
<dbReference type="Pfam" id="PF01583">
    <property type="entry name" value="APS_kinase"/>
    <property type="match status" value="1"/>
</dbReference>
<dbReference type="HAMAP" id="MF_00062">
    <property type="entry name" value="Sulf_adenylyltr_sub1"/>
    <property type="match status" value="1"/>
</dbReference>
<dbReference type="SUPFAM" id="SSF52540">
    <property type="entry name" value="P-loop containing nucleoside triphosphate hydrolases"/>
    <property type="match status" value="2"/>
</dbReference>
<dbReference type="InterPro" id="IPR059117">
    <property type="entry name" value="APS_kinase_dom"/>
</dbReference>
<evidence type="ECO:0000313" key="17">
    <source>
        <dbReference type="EMBL" id="GLS18202.1"/>
    </source>
</evidence>
<evidence type="ECO:0000256" key="15">
    <source>
        <dbReference type="HAMAP-Rule" id="MF_00065"/>
    </source>
</evidence>
<comment type="function">
    <text evidence="14">With CysD forms the ATP sulfurylase (ATPS) that catalyzes the adenylation of sulfate producing adenosine 5'-phosphosulfate (APS) and diphosphate, the first enzymatic step in sulfur assimilation pathway. APS synthesis involves the formation of a high-energy phosphoric-sulfuric acid anhydride bond driven by GTP hydrolysis by CysN coupled to ATP hydrolysis by CysD.</text>
</comment>
<dbReference type="InterPro" id="IPR005225">
    <property type="entry name" value="Small_GTP-bd"/>
</dbReference>
<proteinExistence type="inferred from homology"/>
<dbReference type="PROSITE" id="PS00301">
    <property type="entry name" value="G_TR_1"/>
    <property type="match status" value="1"/>
</dbReference>
<dbReference type="PANTHER" id="PTHR23115">
    <property type="entry name" value="TRANSLATION FACTOR"/>
    <property type="match status" value="1"/>
</dbReference>
<dbReference type="PROSITE" id="PS51722">
    <property type="entry name" value="G_TR_2"/>
    <property type="match status" value="1"/>
</dbReference>
<dbReference type="EMBL" id="BSPC01000009">
    <property type="protein sequence ID" value="GLS18202.1"/>
    <property type="molecule type" value="Genomic_DNA"/>
</dbReference>
<keyword evidence="8 14" id="KW-0547">Nucleotide-binding</keyword>
<evidence type="ECO:0000256" key="5">
    <source>
        <dbReference type="ARBA" id="ARBA00011760"/>
    </source>
</evidence>
<feature type="binding site" evidence="15">
    <location>
        <begin position="474"/>
        <end position="481"/>
    </location>
    <ligand>
        <name>ATP</name>
        <dbReference type="ChEBI" id="CHEBI:30616"/>
    </ligand>
</feature>
<protein>
    <recommendedName>
        <fullName evidence="14 15">Multifunctional fusion protein</fullName>
    </recommendedName>
    <domain>
        <recommendedName>
            <fullName evidence="14">Sulfate adenylyltransferase subunit 1</fullName>
            <ecNumber evidence="14">2.7.7.4</ecNumber>
        </recommendedName>
        <alternativeName>
            <fullName evidence="14">ATP-sulfurylase large subunit</fullName>
        </alternativeName>
        <alternativeName>
            <fullName evidence="14">Sulfate adenylate transferase</fullName>
            <shortName evidence="14">SAT</shortName>
        </alternativeName>
    </domain>
    <domain>
        <recommendedName>
            <fullName evidence="15">Adenylyl-sulfate kinase</fullName>
            <ecNumber evidence="15">2.7.1.25</ecNumber>
        </recommendedName>
        <alternativeName>
            <fullName evidence="15">APS kinase</fullName>
        </alternativeName>
        <alternativeName>
            <fullName evidence="15">ATP adenosine-5'-phosphosulfate 3'-phosphotransferase</fullName>
        </alternativeName>
        <alternativeName>
            <fullName evidence="15">Adenosine-5'-phosphosulfate kinase</fullName>
        </alternativeName>
    </domain>
</protein>
<comment type="function">
    <text evidence="15">Catalyzes the synthesis of activated sulfate.</text>
</comment>
<comment type="catalytic activity">
    <reaction evidence="13 14">
        <text>sulfate + ATP + H(+) = adenosine 5'-phosphosulfate + diphosphate</text>
        <dbReference type="Rhea" id="RHEA:18133"/>
        <dbReference type="ChEBI" id="CHEBI:15378"/>
        <dbReference type="ChEBI" id="CHEBI:16189"/>
        <dbReference type="ChEBI" id="CHEBI:30616"/>
        <dbReference type="ChEBI" id="CHEBI:33019"/>
        <dbReference type="ChEBI" id="CHEBI:58243"/>
        <dbReference type="EC" id="2.7.7.4"/>
    </reaction>
</comment>